<dbReference type="InterPro" id="IPR029060">
    <property type="entry name" value="PIN-like_dom_sf"/>
</dbReference>
<comment type="caution">
    <text evidence="2">The sequence shown here is derived from an EMBL/GenBank/DDBJ whole genome shotgun (WGS) entry which is preliminary data.</text>
</comment>
<evidence type="ECO:0000259" key="1">
    <source>
        <dbReference type="Pfam" id="PF01850"/>
    </source>
</evidence>
<dbReference type="CDD" id="cd09854">
    <property type="entry name" value="PIN_VapC-like"/>
    <property type="match status" value="1"/>
</dbReference>
<organism evidence="2 3">
    <name type="scientific">Candidatus Daviesbacteria bacterium GW2011_GWF2_38_6</name>
    <dbReference type="NCBI Taxonomy" id="1618432"/>
    <lineage>
        <taxon>Bacteria</taxon>
        <taxon>Candidatus Daviesiibacteriota</taxon>
    </lineage>
</organism>
<dbReference type="InterPro" id="IPR002850">
    <property type="entry name" value="PIN_toxin-like"/>
</dbReference>
<dbReference type="InterPro" id="IPR002716">
    <property type="entry name" value="PIN_dom"/>
</dbReference>
<dbReference type="Pfam" id="PF01850">
    <property type="entry name" value="PIN"/>
    <property type="match status" value="1"/>
</dbReference>
<sequence>MKTAFLDSSVLFSAVNSPTGGSSKLFTLKKINLITSPTVLTEVERNVRNKLQSFHLERFFMLVTKLKLIEQVPDLKLIIRAKKVIVEKDAVILQEAKQAKTNYLITLDQKHFLNQKVKGFLKPQKVLTPKILIQTLEKSS</sequence>
<name>A0A0G0NPB3_9BACT</name>
<protein>
    <recommendedName>
        <fullName evidence="1">PIN domain-containing protein</fullName>
    </recommendedName>
</protein>
<gene>
    <name evidence="2" type="ORF">US99_C0007G0014</name>
</gene>
<accession>A0A0G0NPB3</accession>
<dbReference type="AlphaFoldDB" id="A0A0G0NPB3"/>
<feature type="domain" description="PIN" evidence="1">
    <location>
        <begin position="5"/>
        <end position="110"/>
    </location>
</feature>
<dbReference type="SUPFAM" id="SSF88723">
    <property type="entry name" value="PIN domain-like"/>
    <property type="match status" value="1"/>
</dbReference>
<evidence type="ECO:0000313" key="2">
    <source>
        <dbReference type="EMBL" id="KKQ78946.1"/>
    </source>
</evidence>
<evidence type="ECO:0000313" key="3">
    <source>
        <dbReference type="Proteomes" id="UP000034324"/>
    </source>
</evidence>
<reference evidence="2 3" key="1">
    <citation type="journal article" date="2015" name="Nature">
        <title>rRNA introns, odd ribosomes, and small enigmatic genomes across a large radiation of phyla.</title>
        <authorList>
            <person name="Brown C.T."/>
            <person name="Hug L.A."/>
            <person name="Thomas B.C."/>
            <person name="Sharon I."/>
            <person name="Castelle C.J."/>
            <person name="Singh A."/>
            <person name="Wilkins M.J."/>
            <person name="Williams K.H."/>
            <person name="Banfield J.F."/>
        </authorList>
    </citation>
    <scope>NUCLEOTIDE SEQUENCE [LARGE SCALE GENOMIC DNA]</scope>
</reference>
<dbReference type="Proteomes" id="UP000034324">
    <property type="component" value="Unassembled WGS sequence"/>
</dbReference>
<dbReference type="EMBL" id="LBVC01000007">
    <property type="protein sequence ID" value="KKQ78946.1"/>
    <property type="molecule type" value="Genomic_DNA"/>
</dbReference>
<proteinExistence type="predicted"/>
<dbReference type="NCBIfam" id="TIGR00305">
    <property type="entry name" value="putative toxin-antitoxin system toxin component, PIN family"/>
    <property type="match status" value="1"/>
</dbReference>